<name>A0ABV6ZXB7_9PROT</name>
<evidence type="ECO:0000256" key="2">
    <source>
        <dbReference type="PROSITE-ProRule" id="PRU01161"/>
    </source>
</evidence>
<protein>
    <submittedName>
        <fullName evidence="5">Patatin-like phospholipase family protein</fullName>
    </submittedName>
</protein>
<evidence type="ECO:0000313" key="5">
    <source>
        <dbReference type="EMBL" id="MFC2926055.1"/>
    </source>
</evidence>
<comment type="caution">
    <text evidence="5">The sequence shown here is derived from an EMBL/GenBank/DDBJ whole genome shotgun (WGS) entry which is preliminary data.</text>
</comment>
<feature type="region of interest" description="Disordered" evidence="3">
    <location>
        <begin position="1"/>
        <end position="23"/>
    </location>
</feature>
<comment type="caution">
    <text evidence="2">Lacks conserved residue(s) required for the propagation of feature annotation.</text>
</comment>
<accession>A0ABV6ZXB7</accession>
<feature type="domain" description="PNPLA" evidence="4">
    <location>
        <begin position="43"/>
        <end position="261"/>
    </location>
</feature>
<evidence type="ECO:0000259" key="4">
    <source>
        <dbReference type="PROSITE" id="PS51635"/>
    </source>
</evidence>
<dbReference type="InterPro" id="IPR002641">
    <property type="entry name" value="PNPLA_dom"/>
</dbReference>
<evidence type="ECO:0000256" key="3">
    <source>
        <dbReference type="SAM" id="MobiDB-lite"/>
    </source>
</evidence>
<dbReference type="RefSeq" id="WP_343165594.1">
    <property type="nucleotide sequence ID" value="NZ_JBHRSV010000015.1"/>
</dbReference>
<gene>
    <name evidence="5" type="ORF">ACFOOR_08045</name>
</gene>
<dbReference type="SUPFAM" id="SSF52151">
    <property type="entry name" value="FabD/lysophospholipase-like"/>
    <property type="match status" value="1"/>
</dbReference>
<organism evidence="5 6">
    <name type="scientific">Hyphobacterium vulgare</name>
    <dbReference type="NCBI Taxonomy" id="1736751"/>
    <lineage>
        <taxon>Bacteria</taxon>
        <taxon>Pseudomonadati</taxon>
        <taxon>Pseudomonadota</taxon>
        <taxon>Alphaproteobacteria</taxon>
        <taxon>Maricaulales</taxon>
        <taxon>Maricaulaceae</taxon>
        <taxon>Hyphobacterium</taxon>
    </lineage>
</organism>
<keyword evidence="2" id="KW-0442">Lipid degradation</keyword>
<feature type="compositionally biased region" description="Basic and acidic residues" evidence="3">
    <location>
        <begin position="9"/>
        <end position="22"/>
    </location>
</feature>
<evidence type="ECO:0000256" key="1">
    <source>
        <dbReference type="ARBA" id="ARBA00023098"/>
    </source>
</evidence>
<keyword evidence="2" id="KW-0378">Hydrolase</keyword>
<feature type="active site" description="Nucleophile" evidence="2">
    <location>
        <position position="78"/>
    </location>
</feature>
<proteinExistence type="predicted"/>
<dbReference type="Pfam" id="PF01734">
    <property type="entry name" value="Patatin"/>
    <property type="match status" value="1"/>
</dbReference>
<sequence length="396" mass="43459">MVSEIDTVSTERDEAEESRSDVAKALSGTLQSSKFEPDGMALACSGGGYKSGAYQLGAFIRMNELGMLPKLKRITSVSGGSITAAFLGLQWKDLDWKDGVAANFADVVTAPLTHFFTTVTLDEPNIVRGLVPGLNAGEGLIAGYRKHLFGDATLQDFPDDETAPRFTLLATDFELNTLWRFSRHYAANYRVGRIDRPDFPLAQMVAASSGFPPFFCPIKLNLKSQPLTKQGGEDAHHARYTERSLLADAGIYDNLGLEPIWKRYGVLLVSNAGDPASADTEPQWWGKTARRALSLVHRQAENNRVRWLISLAQAGERKLAYFPLRGDVSDFPAGGAFSLSKVDAESARQEGVRLKAMKAPNFERLVRHGYSMSNAAIAMYLPQPQAKAPHWPILPL</sequence>
<keyword evidence="6" id="KW-1185">Reference proteome</keyword>
<dbReference type="Gene3D" id="3.40.1090.10">
    <property type="entry name" value="Cytosolic phospholipase A2 catalytic domain"/>
    <property type="match status" value="2"/>
</dbReference>
<evidence type="ECO:0000313" key="6">
    <source>
        <dbReference type="Proteomes" id="UP001595379"/>
    </source>
</evidence>
<dbReference type="Proteomes" id="UP001595379">
    <property type="component" value="Unassembled WGS sequence"/>
</dbReference>
<dbReference type="InterPro" id="IPR016035">
    <property type="entry name" value="Acyl_Trfase/lysoPLipase"/>
</dbReference>
<keyword evidence="1 2" id="KW-0443">Lipid metabolism</keyword>
<reference evidence="6" key="1">
    <citation type="journal article" date="2019" name="Int. J. Syst. Evol. Microbiol.">
        <title>The Global Catalogue of Microorganisms (GCM) 10K type strain sequencing project: providing services to taxonomists for standard genome sequencing and annotation.</title>
        <authorList>
            <consortium name="The Broad Institute Genomics Platform"/>
            <consortium name="The Broad Institute Genome Sequencing Center for Infectious Disease"/>
            <person name="Wu L."/>
            <person name="Ma J."/>
        </authorList>
    </citation>
    <scope>NUCLEOTIDE SEQUENCE [LARGE SCALE GENOMIC DNA]</scope>
    <source>
        <strain evidence="6">KCTC 52487</strain>
    </source>
</reference>
<dbReference type="PROSITE" id="PS51635">
    <property type="entry name" value="PNPLA"/>
    <property type="match status" value="1"/>
</dbReference>
<dbReference type="EMBL" id="JBHRSV010000015">
    <property type="protein sequence ID" value="MFC2926055.1"/>
    <property type="molecule type" value="Genomic_DNA"/>
</dbReference>
<feature type="active site" description="Proton acceptor" evidence="2">
    <location>
        <position position="248"/>
    </location>
</feature>